<feature type="compositionally biased region" description="Acidic residues" evidence="1">
    <location>
        <begin position="42"/>
        <end position="55"/>
    </location>
</feature>
<reference evidence="2 3" key="1">
    <citation type="submission" date="2017-03" db="EMBL/GenBank/DDBJ databases">
        <title>Genomes of endolithic fungi from Antarctica.</title>
        <authorList>
            <person name="Coleine C."/>
            <person name="Masonjones S."/>
            <person name="Stajich J.E."/>
        </authorList>
    </citation>
    <scope>NUCLEOTIDE SEQUENCE [LARGE SCALE GENOMIC DNA]</scope>
    <source>
        <strain evidence="2 3">CCFEE 5187</strain>
    </source>
</reference>
<protein>
    <submittedName>
        <fullName evidence="2">Uncharacterized protein</fullName>
    </submittedName>
</protein>
<evidence type="ECO:0000313" key="3">
    <source>
        <dbReference type="Proteomes" id="UP000308768"/>
    </source>
</evidence>
<evidence type="ECO:0000256" key="1">
    <source>
        <dbReference type="SAM" id="MobiDB-lite"/>
    </source>
</evidence>
<accession>A0A4V5NII2</accession>
<keyword evidence="3" id="KW-1185">Reference proteome</keyword>
<sequence length="223" mass="23808">MSQLHRRSSSYRILALYKKKEKRAPAPMRAPEAALTAVPAPEAEDEAEAEAEAVAEPDALLVEADAEDAPEEEAAAEEAPLEADPEAERVAEPLAAEPVADPDASVAVDAVPDAPTTPTPPIMEVALDPTEMVAVVLPLFRVTVLKPDERPAGMVTTAGCVVMGRGWEVTTVGMPVTTPSEFVWVRSGTAVIYDSTRWTYGAIEDNDSGLRRGKSQERSSEDD</sequence>
<feature type="region of interest" description="Disordered" evidence="1">
    <location>
        <begin position="21"/>
        <end position="86"/>
    </location>
</feature>
<evidence type="ECO:0000313" key="2">
    <source>
        <dbReference type="EMBL" id="TKA73759.1"/>
    </source>
</evidence>
<dbReference type="Proteomes" id="UP000308768">
    <property type="component" value="Unassembled WGS sequence"/>
</dbReference>
<gene>
    <name evidence="2" type="ORF">B0A49_05097</name>
</gene>
<dbReference type="EMBL" id="NAJN01000409">
    <property type="protein sequence ID" value="TKA73759.1"/>
    <property type="molecule type" value="Genomic_DNA"/>
</dbReference>
<name>A0A4V5NII2_9PEZI</name>
<feature type="compositionally biased region" description="Acidic residues" evidence="1">
    <location>
        <begin position="64"/>
        <end position="85"/>
    </location>
</feature>
<dbReference type="OrthoDB" id="10657633at2759"/>
<dbReference type="AlphaFoldDB" id="A0A4V5NII2"/>
<proteinExistence type="predicted"/>
<feature type="compositionally biased region" description="Low complexity" evidence="1">
    <location>
        <begin position="25"/>
        <end position="41"/>
    </location>
</feature>
<comment type="caution">
    <text evidence="2">The sequence shown here is derived from an EMBL/GenBank/DDBJ whole genome shotgun (WGS) entry which is preliminary data.</text>
</comment>
<organism evidence="2 3">
    <name type="scientific">Cryomyces minteri</name>
    <dbReference type="NCBI Taxonomy" id="331657"/>
    <lineage>
        <taxon>Eukaryota</taxon>
        <taxon>Fungi</taxon>
        <taxon>Dikarya</taxon>
        <taxon>Ascomycota</taxon>
        <taxon>Pezizomycotina</taxon>
        <taxon>Dothideomycetes</taxon>
        <taxon>Dothideomycetes incertae sedis</taxon>
        <taxon>Cryomyces</taxon>
    </lineage>
</organism>